<dbReference type="PANTHER" id="PTHR43584">
    <property type="entry name" value="NUCLEOTIDYL TRANSFERASE"/>
    <property type="match status" value="1"/>
</dbReference>
<evidence type="ECO:0000313" key="6">
    <source>
        <dbReference type="Proteomes" id="UP000198407"/>
    </source>
</evidence>
<keyword evidence="6" id="KW-1185">Reference proteome</keyword>
<dbReference type="InterPro" id="IPR050065">
    <property type="entry name" value="GlmU-like"/>
</dbReference>
<dbReference type="PANTHER" id="PTHR43584:SF8">
    <property type="entry name" value="N-ACETYLMURAMATE ALPHA-1-PHOSPHATE URIDYLYLTRANSFERASE"/>
    <property type="match status" value="1"/>
</dbReference>
<reference evidence="6" key="1">
    <citation type="submission" date="2017-06" db="EMBL/GenBank/DDBJ databases">
        <authorList>
            <person name="Varghese N."/>
            <person name="Submissions S."/>
        </authorList>
    </citation>
    <scope>NUCLEOTIDE SEQUENCE [LARGE SCALE GENOMIC DNA]</scope>
    <source>
        <strain evidence="6">DSM 22348</strain>
    </source>
</reference>
<protein>
    <submittedName>
        <fullName evidence="5">Choline kinase</fullName>
    </submittedName>
</protein>
<dbReference type="EMBL" id="FZOL01000009">
    <property type="protein sequence ID" value="SNS53608.1"/>
    <property type="molecule type" value="Genomic_DNA"/>
</dbReference>
<dbReference type="InterPro" id="IPR025877">
    <property type="entry name" value="MobA-like_NTP_Trfase"/>
</dbReference>
<name>A0A239FAS1_9PSED</name>
<keyword evidence="3" id="KW-0460">Magnesium</keyword>
<dbReference type="Pfam" id="PF12804">
    <property type="entry name" value="NTP_transf_3"/>
    <property type="match status" value="1"/>
</dbReference>
<keyword evidence="2" id="KW-0548">Nucleotidyltransferase</keyword>
<evidence type="ECO:0000256" key="2">
    <source>
        <dbReference type="ARBA" id="ARBA00022695"/>
    </source>
</evidence>
<dbReference type="SUPFAM" id="SSF53448">
    <property type="entry name" value="Nucleotide-diphospho-sugar transferases"/>
    <property type="match status" value="1"/>
</dbReference>
<evidence type="ECO:0000313" key="5">
    <source>
        <dbReference type="EMBL" id="SNS53608.1"/>
    </source>
</evidence>
<keyword evidence="1" id="KW-0808">Transferase</keyword>
<dbReference type="Gene3D" id="3.90.550.10">
    <property type="entry name" value="Spore Coat Polysaccharide Biosynthesis Protein SpsA, Chain A"/>
    <property type="match status" value="1"/>
</dbReference>
<organism evidence="5 6">
    <name type="scientific">Pseudomonas japonica</name>
    <dbReference type="NCBI Taxonomy" id="256466"/>
    <lineage>
        <taxon>Bacteria</taxon>
        <taxon>Pseudomonadati</taxon>
        <taxon>Pseudomonadota</taxon>
        <taxon>Gammaproteobacteria</taxon>
        <taxon>Pseudomonadales</taxon>
        <taxon>Pseudomonadaceae</taxon>
        <taxon>Pseudomonas</taxon>
    </lineage>
</organism>
<gene>
    <name evidence="5" type="ORF">SAMN05444352_109200</name>
</gene>
<dbReference type="Proteomes" id="UP000198407">
    <property type="component" value="Unassembled WGS sequence"/>
</dbReference>
<dbReference type="OrthoDB" id="9788272at2"/>
<dbReference type="RefSeq" id="WP_042125628.1">
    <property type="nucleotide sequence ID" value="NZ_FZOL01000009.1"/>
</dbReference>
<evidence type="ECO:0000259" key="4">
    <source>
        <dbReference type="Pfam" id="PF12804"/>
    </source>
</evidence>
<keyword evidence="5" id="KW-0418">Kinase</keyword>
<dbReference type="AlphaFoldDB" id="A0A239FAS1"/>
<sequence length="259" mass="29680">MRVIILAAGQGTRLRPYTDDRPKCLVELQGRALLHRQLDVLRAHGLTDVTLIGGYRADCLRDQGPEVLVNPRFAETNMVSTLFCAEQRMVDGEDLLIAYGDIIYQPSVLQSLLATDAPLAISIDRQWRRFWEIRMDNPLSDAETLKLDSHDCILELGKKPKDYSEVQGQYMGLIKVRGDHIAAFRDAWHRMDRSVLRDGKDFDNMYMTTFLQSLIDDGWTARAAFTDNGWLEVDTVEDLDQYHDMLRTGQLDTFIRLEA</sequence>
<dbReference type="InterPro" id="IPR029044">
    <property type="entry name" value="Nucleotide-diphossugar_trans"/>
</dbReference>
<dbReference type="CDD" id="cd02523">
    <property type="entry name" value="PC_cytidylyltransferase"/>
    <property type="match status" value="1"/>
</dbReference>
<feature type="domain" description="MobA-like NTP transferase" evidence="4">
    <location>
        <begin position="3"/>
        <end position="115"/>
    </location>
</feature>
<accession>A0A239FAS1</accession>
<evidence type="ECO:0000256" key="3">
    <source>
        <dbReference type="ARBA" id="ARBA00022842"/>
    </source>
</evidence>
<dbReference type="GO" id="GO:0016779">
    <property type="term" value="F:nucleotidyltransferase activity"/>
    <property type="evidence" value="ECO:0007669"/>
    <property type="project" value="UniProtKB-KW"/>
</dbReference>
<evidence type="ECO:0000256" key="1">
    <source>
        <dbReference type="ARBA" id="ARBA00022679"/>
    </source>
</evidence>
<dbReference type="GO" id="GO:0016301">
    <property type="term" value="F:kinase activity"/>
    <property type="evidence" value="ECO:0007669"/>
    <property type="project" value="UniProtKB-KW"/>
</dbReference>
<dbReference type="STRING" id="1215104.GCA_000730585_02633"/>
<proteinExistence type="predicted"/>